<keyword evidence="1" id="KW-1133">Transmembrane helix</keyword>
<evidence type="ECO:0000256" key="1">
    <source>
        <dbReference type="SAM" id="Phobius"/>
    </source>
</evidence>
<evidence type="ECO:0000313" key="2">
    <source>
        <dbReference type="EMBL" id="KAA8786600.1"/>
    </source>
</evidence>
<comment type="caution">
    <text evidence="2">The sequence shown here is derived from an EMBL/GenBank/DDBJ whole genome shotgun (WGS) entry which is preliminary data.</text>
</comment>
<keyword evidence="1" id="KW-0812">Transmembrane</keyword>
<accession>A0A5M9WY53</accession>
<dbReference type="EMBL" id="RIAS01000015">
    <property type="protein sequence ID" value="KAA8786600.1"/>
    <property type="molecule type" value="Genomic_DNA"/>
</dbReference>
<dbReference type="OrthoDB" id="2991556at2"/>
<reference evidence="2 3" key="1">
    <citation type="journal article" date="2019" name="J. Ind. Microbiol. Biotechnol.">
        <title>Paenibacillus amylolyticus 27C64 has a diverse set of carbohydrate-active enzymes and complete pectin deconstruction system.</title>
        <authorList>
            <person name="Keggi C."/>
            <person name="Doran-Peterson J."/>
        </authorList>
    </citation>
    <scope>NUCLEOTIDE SEQUENCE [LARGE SCALE GENOMIC DNA]</scope>
    <source>
        <strain evidence="2 3">27C64</strain>
    </source>
</reference>
<organism evidence="2 3">
    <name type="scientific">Paenibacillus amylolyticus</name>
    <dbReference type="NCBI Taxonomy" id="1451"/>
    <lineage>
        <taxon>Bacteria</taxon>
        <taxon>Bacillati</taxon>
        <taxon>Bacillota</taxon>
        <taxon>Bacilli</taxon>
        <taxon>Bacillales</taxon>
        <taxon>Paenibacillaceae</taxon>
        <taxon>Paenibacillus</taxon>
    </lineage>
</organism>
<dbReference type="AlphaFoldDB" id="A0A5M9WY53"/>
<name>A0A5M9WY53_PAEAM</name>
<dbReference type="RefSeq" id="WP_123066304.1">
    <property type="nucleotide sequence ID" value="NZ_RIAS01000015.1"/>
</dbReference>
<evidence type="ECO:0000313" key="3">
    <source>
        <dbReference type="Proteomes" id="UP000323664"/>
    </source>
</evidence>
<dbReference type="Proteomes" id="UP000323664">
    <property type="component" value="Unassembled WGS sequence"/>
</dbReference>
<protein>
    <submittedName>
        <fullName evidence="2">Uncharacterized protein</fullName>
    </submittedName>
</protein>
<proteinExistence type="predicted"/>
<sequence>MEEQQPVQPDPVAGTDPVILPDVEQQPIIYDIKQEVGSALNEFYRSHVEGNLQIFHSLTIGEIMICILLAAIILLLVFKWIWEAVRY</sequence>
<keyword evidence="1" id="KW-0472">Membrane</keyword>
<gene>
    <name evidence="2" type="ORF">EC604_22485</name>
</gene>
<feature type="transmembrane region" description="Helical" evidence="1">
    <location>
        <begin position="54"/>
        <end position="78"/>
    </location>
</feature>